<evidence type="ECO:0000313" key="1">
    <source>
        <dbReference type="EMBL" id="PWJ95670.1"/>
    </source>
</evidence>
<dbReference type="Gene3D" id="1.10.10.10">
    <property type="entry name" value="Winged helix-like DNA-binding domain superfamily/Winged helix DNA-binding domain"/>
    <property type="match status" value="1"/>
</dbReference>
<gene>
    <name evidence="1" type="ORF">C7380_10485</name>
</gene>
<dbReference type="InterPro" id="IPR036390">
    <property type="entry name" value="WH_DNA-bd_sf"/>
</dbReference>
<keyword evidence="1" id="KW-0418">Kinase</keyword>
<dbReference type="CDD" id="cd23763">
    <property type="entry name" value="ASKHA_ATPase_ROK"/>
    <property type="match status" value="1"/>
</dbReference>
<protein>
    <submittedName>
        <fullName evidence="1">NBD/HSP70 family sugar kinase</fullName>
    </submittedName>
</protein>
<accession>A0AA45C7W9</accession>
<dbReference type="EMBL" id="QGGI01000004">
    <property type="protein sequence ID" value="PWJ95670.1"/>
    <property type="molecule type" value="Genomic_DNA"/>
</dbReference>
<keyword evidence="1" id="KW-0808">Transferase</keyword>
<keyword evidence="2" id="KW-1185">Reference proteome</keyword>
<organism evidence="1 2">
    <name type="scientific">Oceanotoga teriensis</name>
    <dbReference type="NCBI Taxonomy" id="515440"/>
    <lineage>
        <taxon>Bacteria</taxon>
        <taxon>Thermotogati</taxon>
        <taxon>Thermotogota</taxon>
        <taxon>Thermotogae</taxon>
        <taxon>Petrotogales</taxon>
        <taxon>Petrotogaceae</taxon>
        <taxon>Oceanotoga</taxon>
    </lineage>
</organism>
<dbReference type="RefSeq" id="WP_158274770.1">
    <property type="nucleotide sequence ID" value="NZ_QGGI01000004.1"/>
</dbReference>
<dbReference type="PANTHER" id="PTHR18964:SF110">
    <property type="entry name" value="TRANSCRIPTIONAL REGULATOR, XYLR-RELATED"/>
    <property type="match status" value="1"/>
</dbReference>
<dbReference type="PANTHER" id="PTHR18964">
    <property type="entry name" value="ROK (REPRESSOR, ORF, KINASE) FAMILY"/>
    <property type="match status" value="1"/>
</dbReference>
<comment type="caution">
    <text evidence="1">The sequence shown here is derived from an EMBL/GenBank/DDBJ whole genome shotgun (WGS) entry which is preliminary data.</text>
</comment>
<evidence type="ECO:0000313" key="2">
    <source>
        <dbReference type="Proteomes" id="UP000245921"/>
    </source>
</evidence>
<sequence>MKFTYTHHQIIKYIYLKENFTRPELVKNLKMDKSTISRNIDYLINKGFILKKGEILPDKKGGRKTDLLTINKNKFYFIGVSIEDCRNIALLTNLNGEIIKEFSFKEKIRENNIIQYLDTIMNTFEAFNENILSFNLAVPGIIDKKNGIIIKSTDLRIENLNIKNIFESKYNIYLNIENDANAAVSNYLMDLKMKYSNLVYFMLSFPENILNFKGIGIGMVIDKKVYHGSHFAAGEVIFNSQYERNSKNSLTSEMIKNYNFKNKNEDIEYFIDILSEKIADITQLIDPDYVIFGGDIDLFSDEFINKLYSKVYNKIHYNFLQNNIITDKNGIITIAKGAIFSFINFILNDYEFSRKLIKIS</sequence>
<dbReference type="InterPro" id="IPR043129">
    <property type="entry name" value="ATPase_NBD"/>
</dbReference>
<dbReference type="Pfam" id="PF00480">
    <property type="entry name" value="ROK"/>
    <property type="match status" value="1"/>
</dbReference>
<dbReference type="InterPro" id="IPR036388">
    <property type="entry name" value="WH-like_DNA-bd_sf"/>
</dbReference>
<dbReference type="InterPro" id="IPR000600">
    <property type="entry name" value="ROK"/>
</dbReference>
<proteinExistence type="predicted"/>
<dbReference type="GO" id="GO:0016301">
    <property type="term" value="F:kinase activity"/>
    <property type="evidence" value="ECO:0007669"/>
    <property type="project" value="UniProtKB-KW"/>
</dbReference>
<name>A0AA45C7W9_9BACT</name>
<reference evidence="1 2" key="1">
    <citation type="submission" date="2018-05" db="EMBL/GenBank/DDBJ databases">
        <title>Genomic Encyclopedia of Type Strains, Phase IV (KMG-IV): sequencing the most valuable type-strain genomes for metagenomic binning, comparative biology and taxonomic classification.</title>
        <authorList>
            <person name="Goeker M."/>
        </authorList>
    </citation>
    <scope>NUCLEOTIDE SEQUENCE [LARGE SCALE GENOMIC DNA]</scope>
    <source>
        <strain evidence="1 2">DSM 24906</strain>
    </source>
</reference>
<dbReference type="Proteomes" id="UP000245921">
    <property type="component" value="Unassembled WGS sequence"/>
</dbReference>
<dbReference type="SUPFAM" id="SSF53067">
    <property type="entry name" value="Actin-like ATPase domain"/>
    <property type="match status" value="1"/>
</dbReference>
<dbReference type="SUPFAM" id="SSF46785">
    <property type="entry name" value="Winged helix' DNA-binding domain"/>
    <property type="match status" value="1"/>
</dbReference>
<dbReference type="Gene3D" id="3.30.420.40">
    <property type="match status" value="2"/>
</dbReference>
<dbReference type="AlphaFoldDB" id="A0AA45C7W9"/>